<dbReference type="Proteomes" id="UP000038009">
    <property type="component" value="Unassembled WGS sequence"/>
</dbReference>
<dbReference type="InterPro" id="IPR008962">
    <property type="entry name" value="PapD-like_sf"/>
</dbReference>
<dbReference type="OrthoDB" id="273494at2759"/>
<feature type="region of interest" description="Disordered" evidence="6">
    <location>
        <begin position="200"/>
        <end position="242"/>
    </location>
</feature>
<evidence type="ECO:0000313" key="9">
    <source>
        <dbReference type="EMBL" id="KPI89068.1"/>
    </source>
</evidence>
<dbReference type="InterPro" id="IPR013783">
    <property type="entry name" value="Ig-like_fold"/>
</dbReference>
<evidence type="ECO:0000256" key="3">
    <source>
        <dbReference type="ARBA" id="ARBA00022692"/>
    </source>
</evidence>
<dbReference type="PROSITE" id="PS50202">
    <property type="entry name" value="MSP"/>
    <property type="match status" value="1"/>
</dbReference>
<dbReference type="OMA" id="RISIKFY"/>
<gene>
    <name evidence="9" type="ORF">ABL78_1804</name>
</gene>
<evidence type="ECO:0000256" key="5">
    <source>
        <dbReference type="ARBA" id="ARBA00023136"/>
    </source>
</evidence>
<dbReference type="Pfam" id="PF00635">
    <property type="entry name" value="Motile_Sperm"/>
    <property type="match status" value="1"/>
</dbReference>
<evidence type="ECO:0000313" key="10">
    <source>
        <dbReference type="Proteomes" id="UP000038009"/>
    </source>
</evidence>
<proteinExistence type="inferred from homology"/>
<organism evidence="9 10">
    <name type="scientific">Leptomonas seymouri</name>
    <dbReference type="NCBI Taxonomy" id="5684"/>
    <lineage>
        <taxon>Eukaryota</taxon>
        <taxon>Discoba</taxon>
        <taxon>Euglenozoa</taxon>
        <taxon>Kinetoplastea</taxon>
        <taxon>Metakinetoplastina</taxon>
        <taxon>Trypanosomatida</taxon>
        <taxon>Trypanosomatidae</taxon>
        <taxon>Leishmaniinae</taxon>
        <taxon>Leptomonas</taxon>
    </lineage>
</organism>
<comment type="caution">
    <text evidence="9">The sequence shown here is derived from an EMBL/GenBank/DDBJ whole genome shotgun (WGS) entry which is preliminary data.</text>
</comment>
<feature type="compositionally biased region" description="Basic and acidic residues" evidence="6">
    <location>
        <begin position="320"/>
        <end position="329"/>
    </location>
</feature>
<feature type="compositionally biased region" description="Low complexity" evidence="6">
    <location>
        <begin position="309"/>
        <end position="319"/>
    </location>
</feature>
<dbReference type="PANTHER" id="PTHR10809">
    <property type="entry name" value="VESICLE-ASSOCIATED MEMBRANE PROTEIN-ASSOCIATED PROTEIN"/>
    <property type="match status" value="1"/>
</dbReference>
<feature type="transmembrane region" description="Helical" evidence="7">
    <location>
        <begin position="251"/>
        <end position="274"/>
    </location>
</feature>
<feature type="region of interest" description="Disordered" evidence="6">
    <location>
        <begin position="1"/>
        <end position="27"/>
    </location>
</feature>
<dbReference type="VEuPathDB" id="TriTrypDB:Lsey_0032_0120"/>
<keyword evidence="3 7" id="KW-0812">Transmembrane</keyword>
<dbReference type="GO" id="GO:0005886">
    <property type="term" value="C:plasma membrane"/>
    <property type="evidence" value="ECO:0007669"/>
    <property type="project" value="TreeGrafter"/>
</dbReference>
<keyword evidence="10" id="KW-1185">Reference proteome</keyword>
<evidence type="ECO:0000256" key="1">
    <source>
        <dbReference type="ARBA" id="ARBA00004211"/>
    </source>
</evidence>
<dbReference type="EMBL" id="LJSK01000032">
    <property type="protein sequence ID" value="KPI89068.1"/>
    <property type="molecule type" value="Genomic_DNA"/>
</dbReference>
<dbReference type="PANTHER" id="PTHR10809:SF6">
    <property type="entry name" value="AT11025P-RELATED"/>
    <property type="match status" value="1"/>
</dbReference>
<dbReference type="GO" id="GO:0005789">
    <property type="term" value="C:endoplasmic reticulum membrane"/>
    <property type="evidence" value="ECO:0007669"/>
    <property type="project" value="InterPro"/>
</dbReference>
<sequence>MASHASSLDASPSPGRPTDAEAYRASKTRPQIKIEPSYLVFPPPHFGRCIQNAISIYNVSKQPCVFKMRCQNPIRYVAKPHVAVVAPESATRISVTLRDMNTQGMKNLPEDTLDRFRISIKFYDPSTVDAALSPKELWSMLQERGAKADHQQDLVSYFTKRDPPVGGLVMFFPPTYIPVTPAPCQEGAASRALGSDMDAAVSKKASSPSTAVADKRTPVGSTSGEGEGRSGSAAGGAAGRKAGAGAHKMPALWVGIAVAAMLVLSMAVVVGLTLRSGRGGCGGDAAVHAARADASVSHDAQQHLREANRAQASQAAEQARLQREQEELARLQQQRQRTEQAQRHDEHGTEELQQEPAEA</sequence>
<evidence type="ECO:0000256" key="7">
    <source>
        <dbReference type="SAM" id="Phobius"/>
    </source>
</evidence>
<feature type="compositionally biased region" description="Polar residues" evidence="6">
    <location>
        <begin position="1"/>
        <end position="10"/>
    </location>
</feature>
<evidence type="ECO:0000259" key="8">
    <source>
        <dbReference type="PROSITE" id="PS50202"/>
    </source>
</evidence>
<comment type="subcellular location">
    <subcellularLocation>
        <location evidence="1">Membrane</location>
        <topology evidence="1">Single-pass type IV membrane protein</topology>
    </subcellularLocation>
</comment>
<name>A0A0N1ILZ1_LEPSE</name>
<dbReference type="GO" id="GO:0090158">
    <property type="term" value="P:endoplasmic reticulum membrane organization"/>
    <property type="evidence" value="ECO:0007669"/>
    <property type="project" value="TreeGrafter"/>
</dbReference>
<dbReference type="InterPro" id="IPR000535">
    <property type="entry name" value="MSP_dom"/>
</dbReference>
<evidence type="ECO:0000256" key="4">
    <source>
        <dbReference type="ARBA" id="ARBA00022989"/>
    </source>
</evidence>
<protein>
    <recommendedName>
        <fullName evidence="8">MSP domain-containing protein</fullName>
    </recommendedName>
</protein>
<feature type="compositionally biased region" description="Basic and acidic residues" evidence="6">
    <location>
        <begin position="336"/>
        <end position="350"/>
    </location>
</feature>
<feature type="region of interest" description="Disordered" evidence="6">
    <location>
        <begin position="294"/>
        <end position="359"/>
    </location>
</feature>
<keyword evidence="5 7" id="KW-0472">Membrane</keyword>
<keyword evidence="4 7" id="KW-1133">Transmembrane helix</keyword>
<evidence type="ECO:0000256" key="6">
    <source>
        <dbReference type="SAM" id="MobiDB-lite"/>
    </source>
</evidence>
<dbReference type="AlphaFoldDB" id="A0A0N1ILZ1"/>
<dbReference type="GO" id="GO:0061817">
    <property type="term" value="P:endoplasmic reticulum-plasma membrane tethering"/>
    <property type="evidence" value="ECO:0007669"/>
    <property type="project" value="TreeGrafter"/>
</dbReference>
<feature type="domain" description="MSP" evidence="8">
    <location>
        <begin position="31"/>
        <end position="156"/>
    </location>
</feature>
<comment type="similarity">
    <text evidence="2">Belongs to the VAMP-associated protein (VAP) (TC 9.B.17) family.</text>
</comment>
<reference evidence="9 10" key="1">
    <citation type="journal article" date="2015" name="PLoS Pathog.">
        <title>Leptomonas seymouri: Adaptations to the Dixenous Life Cycle Analyzed by Genome Sequencing, Transcriptome Profiling and Co-infection with Leishmania donovani.</title>
        <authorList>
            <person name="Kraeva N."/>
            <person name="Butenko A."/>
            <person name="Hlavacova J."/>
            <person name="Kostygov A."/>
            <person name="Myskova J."/>
            <person name="Grybchuk D."/>
            <person name="Lestinova T."/>
            <person name="Votypka J."/>
            <person name="Volf P."/>
            <person name="Opperdoes F."/>
            <person name="Flegontov P."/>
            <person name="Lukes J."/>
            <person name="Yurchenko V."/>
        </authorList>
    </citation>
    <scope>NUCLEOTIDE SEQUENCE [LARGE SCALE GENOMIC DNA]</scope>
    <source>
        <strain evidence="9 10">ATCC 30220</strain>
    </source>
</reference>
<dbReference type="InterPro" id="IPR016763">
    <property type="entry name" value="VAP"/>
</dbReference>
<dbReference type="Gene3D" id="2.60.40.10">
    <property type="entry name" value="Immunoglobulins"/>
    <property type="match status" value="1"/>
</dbReference>
<accession>A0A0N1ILZ1</accession>
<evidence type="ECO:0000256" key="2">
    <source>
        <dbReference type="ARBA" id="ARBA00008932"/>
    </source>
</evidence>
<dbReference type="SUPFAM" id="SSF49354">
    <property type="entry name" value="PapD-like"/>
    <property type="match status" value="1"/>
</dbReference>